<proteinExistence type="predicted"/>
<feature type="chain" id="PRO_5021220143" description="DUF4148 domain-containing protein" evidence="2">
    <location>
        <begin position="25"/>
        <end position="121"/>
    </location>
</feature>
<name>A0A4Z0BU21_9BURK</name>
<dbReference type="Proteomes" id="UP000297839">
    <property type="component" value="Unassembled WGS sequence"/>
</dbReference>
<feature type="region of interest" description="Disordered" evidence="1">
    <location>
        <begin position="22"/>
        <end position="50"/>
    </location>
</feature>
<dbReference type="OrthoDB" id="8912932at2"/>
<keyword evidence="4" id="KW-1185">Reference proteome</keyword>
<evidence type="ECO:0000256" key="2">
    <source>
        <dbReference type="SAM" id="SignalP"/>
    </source>
</evidence>
<dbReference type="EMBL" id="SMLK01000003">
    <property type="protein sequence ID" value="TFZ01900.1"/>
    <property type="molecule type" value="Genomic_DNA"/>
</dbReference>
<gene>
    <name evidence="3" type="ORF">EZ216_11970</name>
</gene>
<accession>A0A4Z0BU21</accession>
<evidence type="ECO:0000256" key="1">
    <source>
        <dbReference type="SAM" id="MobiDB-lite"/>
    </source>
</evidence>
<feature type="compositionally biased region" description="Basic and acidic residues" evidence="1">
    <location>
        <begin position="102"/>
        <end position="113"/>
    </location>
</feature>
<protein>
    <recommendedName>
        <fullName evidence="5">DUF4148 domain-containing protein</fullName>
    </recommendedName>
</protein>
<feature type="signal peptide" evidence="2">
    <location>
        <begin position="1"/>
        <end position="24"/>
    </location>
</feature>
<feature type="compositionally biased region" description="Low complexity" evidence="1">
    <location>
        <begin position="22"/>
        <end position="38"/>
    </location>
</feature>
<evidence type="ECO:0000313" key="4">
    <source>
        <dbReference type="Proteomes" id="UP000297839"/>
    </source>
</evidence>
<evidence type="ECO:0008006" key="5">
    <source>
        <dbReference type="Google" id="ProtNLM"/>
    </source>
</evidence>
<sequence>MKMQQARPLAVMALTAGLAGGAMAQPATPAVPADSDAPPSSPGQVMSDVQPLPAEVRDSHGAIVLDQSKVRAQRQRNDFQAAGDRTGVTSTIGRNVSRIVERSRSWSDLREAEAPPPDGGR</sequence>
<dbReference type="RefSeq" id="WP_135250000.1">
    <property type="nucleotide sequence ID" value="NZ_SMLK01000003.1"/>
</dbReference>
<evidence type="ECO:0000313" key="3">
    <source>
        <dbReference type="EMBL" id="TFZ01900.1"/>
    </source>
</evidence>
<organism evidence="3 4">
    <name type="scientific">Ramlibacter humi</name>
    <dbReference type="NCBI Taxonomy" id="2530451"/>
    <lineage>
        <taxon>Bacteria</taxon>
        <taxon>Pseudomonadati</taxon>
        <taxon>Pseudomonadota</taxon>
        <taxon>Betaproteobacteria</taxon>
        <taxon>Burkholderiales</taxon>
        <taxon>Comamonadaceae</taxon>
        <taxon>Ramlibacter</taxon>
    </lineage>
</organism>
<comment type="caution">
    <text evidence="3">The sequence shown here is derived from an EMBL/GenBank/DDBJ whole genome shotgun (WGS) entry which is preliminary data.</text>
</comment>
<dbReference type="AlphaFoldDB" id="A0A4Z0BU21"/>
<reference evidence="3 4" key="1">
    <citation type="submission" date="2019-03" db="EMBL/GenBank/DDBJ databases">
        <title>Ramlibacter sp. 18x22-1, whole genome shotgun sequence.</title>
        <authorList>
            <person name="Zhang X."/>
            <person name="Feng G."/>
            <person name="Zhu H."/>
        </authorList>
    </citation>
    <scope>NUCLEOTIDE SEQUENCE [LARGE SCALE GENOMIC DNA]</scope>
    <source>
        <strain evidence="3 4">18x22-1</strain>
    </source>
</reference>
<keyword evidence="2" id="KW-0732">Signal</keyword>
<feature type="region of interest" description="Disordered" evidence="1">
    <location>
        <begin position="102"/>
        <end position="121"/>
    </location>
</feature>